<dbReference type="GO" id="GO:0019722">
    <property type="term" value="P:calcium-mediated signaling"/>
    <property type="evidence" value="ECO:0007669"/>
    <property type="project" value="Ensembl"/>
</dbReference>
<dbReference type="GO" id="GO:0006154">
    <property type="term" value="P:adenosine catabolic process"/>
    <property type="evidence" value="ECO:0007669"/>
    <property type="project" value="Ensembl"/>
</dbReference>
<protein>
    <recommendedName>
        <fullName evidence="3">adenosine deaminase</fullName>
        <ecNumber evidence="3">3.5.4.4</ecNumber>
    </recommendedName>
</protein>
<dbReference type="GO" id="GO:0048541">
    <property type="term" value="P:Peyer's patch development"/>
    <property type="evidence" value="ECO:0007669"/>
    <property type="project" value="Ensembl"/>
</dbReference>
<dbReference type="GO" id="GO:0060169">
    <property type="term" value="P:negative regulation of adenosine receptor signaling pathway"/>
    <property type="evidence" value="ECO:0007669"/>
    <property type="project" value="Ensembl"/>
</dbReference>
<dbReference type="GO" id="GO:0002906">
    <property type="term" value="P:negative regulation of mature B cell apoptotic process"/>
    <property type="evidence" value="ECO:0007669"/>
    <property type="project" value="Ensembl"/>
</dbReference>
<dbReference type="GO" id="GO:0014074">
    <property type="term" value="P:response to purine-containing compound"/>
    <property type="evidence" value="ECO:0007669"/>
    <property type="project" value="Ensembl"/>
</dbReference>
<dbReference type="GO" id="GO:0046936">
    <property type="term" value="F:2'-deoxyadenosine deaminase activity"/>
    <property type="evidence" value="ECO:0007669"/>
    <property type="project" value="Ensembl"/>
</dbReference>
<dbReference type="GO" id="GO:0004000">
    <property type="term" value="F:adenosine deaminase activity"/>
    <property type="evidence" value="ECO:0007669"/>
    <property type="project" value="Ensembl"/>
</dbReference>
<evidence type="ECO:0000259" key="7">
    <source>
        <dbReference type="Pfam" id="PF00962"/>
    </source>
</evidence>
<dbReference type="GO" id="GO:0000255">
    <property type="term" value="P:allantoin metabolic process"/>
    <property type="evidence" value="ECO:0007669"/>
    <property type="project" value="Ensembl"/>
</dbReference>
<dbReference type="GeneTree" id="ENSGT00950000183113"/>
<dbReference type="GO" id="GO:0070242">
    <property type="term" value="P:thymocyte apoptotic process"/>
    <property type="evidence" value="ECO:0007669"/>
    <property type="project" value="Ensembl"/>
</dbReference>
<keyword evidence="6" id="KW-0862">Zinc</keyword>
<dbReference type="GO" id="GO:0045987">
    <property type="term" value="P:positive regulation of smooth muscle contraction"/>
    <property type="evidence" value="ECO:0007669"/>
    <property type="project" value="Ensembl"/>
</dbReference>
<dbReference type="GO" id="GO:0001666">
    <property type="term" value="P:response to hypoxia"/>
    <property type="evidence" value="ECO:0007669"/>
    <property type="project" value="Ensembl"/>
</dbReference>
<dbReference type="GO" id="GO:0043084">
    <property type="term" value="P:penile erection"/>
    <property type="evidence" value="ECO:0007669"/>
    <property type="project" value="Ensembl"/>
</dbReference>
<keyword evidence="5" id="KW-0378">Hydrolase</keyword>
<dbReference type="GO" id="GO:0070254">
    <property type="term" value="P:mucus secretion"/>
    <property type="evidence" value="ECO:0007669"/>
    <property type="project" value="Ensembl"/>
</dbReference>
<dbReference type="InterPro" id="IPR001365">
    <property type="entry name" value="A_deaminase_dom"/>
</dbReference>
<keyword evidence="4" id="KW-0479">Metal-binding</keyword>
<evidence type="ECO:0000313" key="9">
    <source>
        <dbReference type="Proteomes" id="UP000694554"/>
    </source>
</evidence>
<dbReference type="GO" id="GO:0043103">
    <property type="term" value="P:hypoxanthine salvage"/>
    <property type="evidence" value="ECO:0007669"/>
    <property type="project" value="TreeGrafter"/>
</dbReference>
<dbReference type="GO" id="GO:0046059">
    <property type="term" value="P:dAMP catabolic process"/>
    <property type="evidence" value="ECO:0007669"/>
    <property type="project" value="Ensembl"/>
</dbReference>
<proteinExistence type="inferred from homology"/>
<sequence>MAQTPAFDKPKVELHVHLDGAIKPETILYYGRKRGITLPANTPEELQDIIGMDKPLSLPGFLAKFAYYMPAIAGCREAIKRIAYEFVEMKAKEGVVYVEVRYSPHLLANSKVEPIPWNQAEGDLTPDEVVCLVDQGLQDGERDFGVKVRSILCCMRHQPSWSPEVVELCKKYRQQTVVAIDLAGDETIQGSTLFPEHVQAYAEAVKSGVHRTVHAGEVGSAEVVREAVDVLKTERLGHGYHTLEDPALYNRLRQENMHFEVCPWSSYLTGTWKPGTEHAVVRTSTRQSPVSSQKMRRGSFLICSIKPMGCHLWPLQGDYDFQSQLLVLVKPTCLFLYTHIPPPGRVSPLIACPGQDQGLWLVECESLPPLVTCAENLVLNKENNSWGCAACGVWRCGRVCGERKGPLGPPDAGSLPSSRVPRARWAL</sequence>
<evidence type="ECO:0000256" key="6">
    <source>
        <dbReference type="ARBA" id="ARBA00022833"/>
    </source>
</evidence>
<dbReference type="GO" id="GO:0046111">
    <property type="term" value="P:xanthine biosynthetic process"/>
    <property type="evidence" value="ECO:0007669"/>
    <property type="project" value="Ensembl"/>
</dbReference>
<dbReference type="SUPFAM" id="SSF51556">
    <property type="entry name" value="Metallo-dependent hydrolases"/>
    <property type="match status" value="1"/>
</dbReference>
<dbReference type="GO" id="GO:0043605">
    <property type="term" value="P:amide catabolic process"/>
    <property type="evidence" value="ECO:0007669"/>
    <property type="project" value="Ensembl"/>
</dbReference>
<dbReference type="GO" id="GO:0050900">
    <property type="term" value="P:leukocyte migration"/>
    <property type="evidence" value="ECO:0007669"/>
    <property type="project" value="Ensembl"/>
</dbReference>
<dbReference type="PANTHER" id="PTHR11409:SF43">
    <property type="entry name" value="ADENOSINE DEAMINASE"/>
    <property type="match status" value="1"/>
</dbReference>
<dbReference type="PANTHER" id="PTHR11409">
    <property type="entry name" value="ADENOSINE DEAMINASE"/>
    <property type="match status" value="1"/>
</dbReference>
<dbReference type="GO" id="GO:0008270">
    <property type="term" value="F:zinc ion binding"/>
    <property type="evidence" value="ECO:0007669"/>
    <property type="project" value="Ensembl"/>
</dbReference>
<name>A0A8C9E8K2_PHOSS</name>
<gene>
    <name evidence="8" type="primary">ADA</name>
</gene>
<evidence type="ECO:0000256" key="4">
    <source>
        <dbReference type="ARBA" id="ARBA00022723"/>
    </source>
</evidence>
<dbReference type="Proteomes" id="UP000694554">
    <property type="component" value="Chromosome 15"/>
</dbReference>
<dbReference type="GO" id="GO:0048566">
    <property type="term" value="P:embryonic digestive tract development"/>
    <property type="evidence" value="ECO:0007669"/>
    <property type="project" value="Ensembl"/>
</dbReference>
<dbReference type="GO" id="GO:0042100">
    <property type="term" value="P:B cell proliferation"/>
    <property type="evidence" value="ECO:0007669"/>
    <property type="project" value="Ensembl"/>
</dbReference>
<dbReference type="GO" id="GO:0046638">
    <property type="term" value="P:positive regulation of alpha-beta T cell differentiation"/>
    <property type="evidence" value="ECO:0007669"/>
    <property type="project" value="Ensembl"/>
</dbReference>
<comment type="cofactor">
    <cofactor evidence="1">
        <name>Zn(2+)</name>
        <dbReference type="ChEBI" id="CHEBI:29105"/>
    </cofactor>
</comment>
<organism evidence="8 9">
    <name type="scientific">Phocoena sinus</name>
    <name type="common">Vaquita</name>
    <dbReference type="NCBI Taxonomy" id="42100"/>
    <lineage>
        <taxon>Eukaryota</taxon>
        <taxon>Metazoa</taxon>
        <taxon>Chordata</taxon>
        <taxon>Craniata</taxon>
        <taxon>Vertebrata</taxon>
        <taxon>Euteleostomi</taxon>
        <taxon>Mammalia</taxon>
        <taxon>Eutheria</taxon>
        <taxon>Laurasiatheria</taxon>
        <taxon>Artiodactyla</taxon>
        <taxon>Whippomorpha</taxon>
        <taxon>Cetacea</taxon>
        <taxon>Odontoceti</taxon>
        <taxon>Phocoenidae</taxon>
        <taxon>Phocoena</taxon>
    </lineage>
</organism>
<dbReference type="GO" id="GO:0030890">
    <property type="term" value="P:positive regulation of B cell proliferation"/>
    <property type="evidence" value="ECO:0007669"/>
    <property type="project" value="Ensembl"/>
</dbReference>
<dbReference type="Pfam" id="PF00962">
    <property type="entry name" value="A_deaminase"/>
    <property type="match status" value="1"/>
</dbReference>
<evidence type="ECO:0000313" key="8">
    <source>
        <dbReference type="Ensembl" id="ENSPSNP00000027425.1"/>
    </source>
</evidence>
<feature type="domain" description="Adenosine deaminase" evidence="7">
    <location>
        <begin position="10"/>
        <end position="291"/>
    </location>
</feature>
<dbReference type="GO" id="GO:0070244">
    <property type="term" value="P:negative regulation of thymocyte apoptotic process"/>
    <property type="evidence" value="ECO:0007669"/>
    <property type="project" value="Ensembl"/>
</dbReference>
<dbReference type="GO" id="GO:0009897">
    <property type="term" value="C:external side of plasma membrane"/>
    <property type="evidence" value="ECO:0007669"/>
    <property type="project" value="Ensembl"/>
</dbReference>
<dbReference type="GO" id="GO:0001829">
    <property type="term" value="P:trophectodermal cell differentiation"/>
    <property type="evidence" value="ECO:0007669"/>
    <property type="project" value="Ensembl"/>
</dbReference>
<evidence type="ECO:0000256" key="1">
    <source>
        <dbReference type="ARBA" id="ARBA00001947"/>
    </source>
</evidence>
<dbReference type="GO" id="GO:0002901">
    <property type="term" value="P:mature B cell apoptotic process"/>
    <property type="evidence" value="ECO:0007669"/>
    <property type="project" value="Ensembl"/>
</dbReference>
<dbReference type="AlphaFoldDB" id="A0A8C9E8K2"/>
<dbReference type="GO" id="GO:0002467">
    <property type="term" value="P:germinal center formation"/>
    <property type="evidence" value="ECO:0007669"/>
    <property type="project" value="Ensembl"/>
</dbReference>
<dbReference type="Gene3D" id="3.20.20.140">
    <property type="entry name" value="Metal-dependent hydrolases"/>
    <property type="match status" value="1"/>
</dbReference>
<dbReference type="GO" id="GO:0032263">
    <property type="term" value="P:GMP salvage"/>
    <property type="evidence" value="ECO:0007669"/>
    <property type="project" value="Ensembl"/>
</dbReference>
<dbReference type="GO" id="GO:0046061">
    <property type="term" value="P:dATP catabolic process"/>
    <property type="evidence" value="ECO:0007669"/>
    <property type="project" value="Ensembl"/>
</dbReference>
<accession>A0A8C9E8K2</accession>
<dbReference type="InterPro" id="IPR006330">
    <property type="entry name" value="Ado/ade_deaminase"/>
</dbReference>
<dbReference type="GO" id="GO:0002636">
    <property type="term" value="P:positive regulation of germinal center formation"/>
    <property type="evidence" value="ECO:0007669"/>
    <property type="project" value="Ensembl"/>
</dbReference>
<keyword evidence="9" id="KW-1185">Reference proteome</keyword>
<dbReference type="GO" id="GO:0006157">
    <property type="term" value="P:deoxyadenosine catabolic process"/>
    <property type="evidence" value="ECO:0007669"/>
    <property type="project" value="Ensembl"/>
</dbReference>
<dbReference type="GO" id="GO:0006196">
    <property type="term" value="P:AMP catabolic process"/>
    <property type="evidence" value="ECO:0007669"/>
    <property type="project" value="Ensembl"/>
</dbReference>
<evidence type="ECO:0000256" key="2">
    <source>
        <dbReference type="ARBA" id="ARBA00006676"/>
    </source>
</evidence>
<comment type="similarity">
    <text evidence="2">Belongs to the metallo-dependent hydrolases superfamily. Adenosine and AMP deaminases family.</text>
</comment>
<dbReference type="GO" id="GO:0070256">
    <property type="term" value="P:negative regulation of mucus secretion"/>
    <property type="evidence" value="ECO:0007669"/>
    <property type="project" value="Ensembl"/>
</dbReference>
<dbReference type="GO" id="GO:0046632">
    <property type="term" value="P:alpha-beta T cell differentiation"/>
    <property type="evidence" value="ECO:0007669"/>
    <property type="project" value="Ensembl"/>
</dbReference>
<dbReference type="GO" id="GO:0001890">
    <property type="term" value="P:placenta development"/>
    <property type="evidence" value="ECO:0007669"/>
    <property type="project" value="Ensembl"/>
</dbReference>
<dbReference type="FunFam" id="3.20.20.140:FF:000064">
    <property type="entry name" value="Adenosine deaminase"/>
    <property type="match status" value="1"/>
</dbReference>
<dbReference type="GO" id="GO:0002686">
    <property type="term" value="P:negative regulation of leukocyte migration"/>
    <property type="evidence" value="ECO:0007669"/>
    <property type="project" value="Ensembl"/>
</dbReference>
<dbReference type="Ensembl" id="ENSPSNT00000030819.1">
    <property type="protein sequence ID" value="ENSPSNP00000027425.1"/>
    <property type="gene ID" value="ENSPSNG00000019951.1"/>
</dbReference>
<dbReference type="EC" id="3.5.4.4" evidence="3"/>
<reference evidence="8" key="1">
    <citation type="submission" date="2019-08" db="EMBL/GenBank/DDBJ databases">
        <title>Phocoena sinus (Vaquita) genome, mPhoSin1, primary haplotype.</title>
        <authorList>
            <person name="Morin P."/>
            <person name="Mountcastle J."/>
            <person name="Fungtammasan C."/>
            <person name="Rhie A."/>
            <person name="Rojas-Bracho L."/>
            <person name="Smith C.R."/>
            <person name="Taylor B.L."/>
            <person name="Gulland F.M.D."/>
            <person name="Musser W."/>
            <person name="Houck M."/>
            <person name="Haase B."/>
            <person name="Paez S."/>
            <person name="Howe K."/>
            <person name="Torrance J."/>
            <person name="Formenti G."/>
            <person name="Phillippy A."/>
            <person name="Ryder O."/>
            <person name="Jarvis E.D."/>
            <person name="Fedrigo O."/>
        </authorList>
    </citation>
    <scope>NUCLEOTIDE SEQUENCE [LARGE SCALE GENOMIC DNA]</scope>
</reference>
<dbReference type="GO" id="GO:0050728">
    <property type="term" value="P:negative regulation of inflammatory response"/>
    <property type="evidence" value="ECO:0007669"/>
    <property type="project" value="Ensembl"/>
</dbReference>
<dbReference type="GO" id="GO:0002314">
    <property type="term" value="P:germinal center B cell differentiation"/>
    <property type="evidence" value="ECO:0007669"/>
    <property type="project" value="Ensembl"/>
</dbReference>
<dbReference type="GO" id="GO:0060407">
    <property type="term" value="P:negative regulation of penile erection"/>
    <property type="evidence" value="ECO:0007669"/>
    <property type="project" value="Ensembl"/>
</dbReference>
<dbReference type="GO" id="GO:0005764">
    <property type="term" value="C:lysosome"/>
    <property type="evidence" value="ECO:0007669"/>
    <property type="project" value="Ensembl"/>
</dbReference>
<dbReference type="GO" id="GO:0050862">
    <property type="term" value="P:positive regulation of T cell receptor signaling pathway"/>
    <property type="evidence" value="ECO:0007669"/>
    <property type="project" value="Ensembl"/>
</dbReference>
<reference evidence="8" key="3">
    <citation type="submission" date="2025-09" db="UniProtKB">
        <authorList>
            <consortium name="Ensembl"/>
        </authorList>
    </citation>
    <scope>IDENTIFICATION</scope>
</reference>
<dbReference type="GO" id="GO:0050850">
    <property type="term" value="P:positive regulation of calcium-mediated signaling"/>
    <property type="evidence" value="ECO:0007669"/>
    <property type="project" value="Ensembl"/>
</dbReference>
<dbReference type="GO" id="GO:0006939">
    <property type="term" value="P:smooth muscle contraction"/>
    <property type="evidence" value="ECO:0007669"/>
    <property type="project" value="Ensembl"/>
</dbReference>
<dbReference type="GO" id="GO:0050852">
    <property type="term" value="P:T cell receptor signaling pathway"/>
    <property type="evidence" value="ECO:0007669"/>
    <property type="project" value="Ensembl"/>
</dbReference>
<dbReference type="GO" id="GO:0005829">
    <property type="term" value="C:cytosol"/>
    <property type="evidence" value="ECO:0007669"/>
    <property type="project" value="Ensembl"/>
</dbReference>
<dbReference type="GO" id="GO:0033077">
    <property type="term" value="P:T cell differentiation in thymus"/>
    <property type="evidence" value="ECO:0007669"/>
    <property type="project" value="Ensembl"/>
</dbReference>
<dbReference type="GO" id="GO:0044209">
    <property type="term" value="P:AMP salvage"/>
    <property type="evidence" value="ECO:0007669"/>
    <property type="project" value="Ensembl"/>
</dbReference>
<dbReference type="InterPro" id="IPR032466">
    <property type="entry name" value="Metal_Hydrolase"/>
</dbReference>
<dbReference type="GO" id="GO:0046103">
    <property type="term" value="P:inosine biosynthetic process"/>
    <property type="evidence" value="ECO:0007669"/>
    <property type="project" value="Ensembl"/>
</dbReference>
<dbReference type="GO" id="GO:0048286">
    <property type="term" value="P:lung alveolus development"/>
    <property type="evidence" value="ECO:0007669"/>
    <property type="project" value="Ensembl"/>
</dbReference>
<dbReference type="GO" id="GO:0033632">
    <property type="term" value="P:regulation of cell-cell adhesion mediated by integrin"/>
    <property type="evidence" value="ECO:0007669"/>
    <property type="project" value="Ensembl"/>
</dbReference>
<dbReference type="NCBIfam" id="TIGR01430">
    <property type="entry name" value="aden_deam"/>
    <property type="match status" value="1"/>
</dbReference>
<dbReference type="GO" id="GO:0010460">
    <property type="term" value="P:positive regulation of heart rate"/>
    <property type="evidence" value="ECO:0007669"/>
    <property type="project" value="Ensembl"/>
</dbReference>
<evidence type="ECO:0000256" key="3">
    <source>
        <dbReference type="ARBA" id="ARBA00012784"/>
    </source>
</evidence>
<dbReference type="GO" id="GO:0001889">
    <property type="term" value="P:liver development"/>
    <property type="evidence" value="ECO:0007669"/>
    <property type="project" value="Ensembl"/>
</dbReference>
<evidence type="ECO:0000256" key="5">
    <source>
        <dbReference type="ARBA" id="ARBA00022801"/>
    </source>
</evidence>
<reference evidence="8" key="2">
    <citation type="submission" date="2025-08" db="UniProtKB">
        <authorList>
            <consortium name="Ensembl"/>
        </authorList>
    </citation>
    <scope>IDENTIFICATION</scope>
</reference>
<dbReference type="GO" id="GO:0033089">
    <property type="term" value="P:positive regulation of T cell differentiation in thymus"/>
    <property type="evidence" value="ECO:0007669"/>
    <property type="project" value="Ensembl"/>
</dbReference>